<evidence type="ECO:0000313" key="4">
    <source>
        <dbReference type="Proteomes" id="UP001610432"/>
    </source>
</evidence>
<feature type="transmembrane region" description="Helical" evidence="2">
    <location>
        <begin position="211"/>
        <end position="232"/>
    </location>
</feature>
<protein>
    <submittedName>
        <fullName evidence="3">Uncharacterized protein</fullName>
    </submittedName>
</protein>
<keyword evidence="2" id="KW-1133">Transmembrane helix</keyword>
<reference evidence="3 4" key="1">
    <citation type="submission" date="2024-07" db="EMBL/GenBank/DDBJ databases">
        <title>Section-level genome sequencing and comparative genomics of Aspergillus sections Usti and Cavernicolus.</title>
        <authorList>
            <consortium name="Lawrence Berkeley National Laboratory"/>
            <person name="Nybo J.L."/>
            <person name="Vesth T.C."/>
            <person name="Theobald S."/>
            <person name="Frisvad J.C."/>
            <person name="Larsen T.O."/>
            <person name="Kjaerboelling I."/>
            <person name="Rothschild-Mancinelli K."/>
            <person name="Lyhne E.K."/>
            <person name="Kogle M.E."/>
            <person name="Barry K."/>
            <person name="Clum A."/>
            <person name="Na H."/>
            <person name="Ledsgaard L."/>
            <person name="Lin J."/>
            <person name="Lipzen A."/>
            <person name="Kuo A."/>
            <person name="Riley R."/>
            <person name="Mondo S."/>
            <person name="Labutti K."/>
            <person name="Haridas S."/>
            <person name="Pangalinan J."/>
            <person name="Salamov A.A."/>
            <person name="Simmons B.A."/>
            <person name="Magnuson J.K."/>
            <person name="Chen J."/>
            <person name="Drula E."/>
            <person name="Henrissat B."/>
            <person name="Wiebenga A."/>
            <person name="Lubbers R.J."/>
            <person name="Gomes A.C."/>
            <person name="Macurrencykelacurrency M.R."/>
            <person name="Stajich J."/>
            <person name="Grigoriev I.V."/>
            <person name="Mortensen U.H."/>
            <person name="De Vries R.P."/>
            <person name="Baker S.E."/>
            <person name="Andersen M.R."/>
        </authorList>
    </citation>
    <scope>NUCLEOTIDE SEQUENCE [LARGE SCALE GENOMIC DNA]</scope>
    <source>
        <strain evidence="3 4">CBS 449.75</strain>
    </source>
</reference>
<proteinExistence type="predicted"/>
<dbReference type="Proteomes" id="UP001610432">
    <property type="component" value="Unassembled WGS sequence"/>
</dbReference>
<keyword evidence="4" id="KW-1185">Reference proteome</keyword>
<name>A0ABR4M5L9_9EURO</name>
<evidence type="ECO:0000313" key="3">
    <source>
        <dbReference type="EMBL" id="KAL2871891.1"/>
    </source>
</evidence>
<dbReference type="RefSeq" id="XP_070890870.1">
    <property type="nucleotide sequence ID" value="XM_071035618.1"/>
</dbReference>
<dbReference type="EMBL" id="JBFXLQ010000002">
    <property type="protein sequence ID" value="KAL2871891.1"/>
    <property type="molecule type" value="Genomic_DNA"/>
</dbReference>
<accession>A0ABR4M5L9</accession>
<gene>
    <name evidence="3" type="ORF">BJX67DRAFT_91531</name>
</gene>
<evidence type="ECO:0000256" key="2">
    <source>
        <dbReference type="SAM" id="Phobius"/>
    </source>
</evidence>
<feature type="compositionally biased region" description="Polar residues" evidence="1">
    <location>
        <begin position="83"/>
        <end position="94"/>
    </location>
</feature>
<keyword evidence="2" id="KW-0472">Membrane</keyword>
<dbReference type="GeneID" id="98150690"/>
<sequence length="264" mass="29003">MSFFSTALAKPFPEPFQGSKIQSPFRSAAHWWKSCDVPQDLKLLSASDTPGRLNSLDGHWTSDQQPCSQKDELRNRVRKRSRASNSIVDASSSPRLGKAVQVSRFKDQRIRRVGPPGAHPNTSLHFLAFSFSRVGTIQLCSGRTAESLETMAAIQHLARKSWISLGRVQISRCSAANIFDAPGPQLCLVPFKAAQWLIAEGPSHRNGQSGAAVTVPTPTMVLFFGIILVFGSQPAYRNRNQRNNLPQTTSLSFLQPTFPLTTSG</sequence>
<organism evidence="3 4">
    <name type="scientific">Aspergillus lucknowensis</name>
    <dbReference type="NCBI Taxonomy" id="176173"/>
    <lineage>
        <taxon>Eukaryota</taxon>
        <taxon>Fungi</taxon>
        <taxon>Dikarya</taxon>
        <taxon>Ascomycota</taxon>
        <taxon>Pezizomycotina</taxon>
        <taxon>Eurotiomycetes</taxon>
        <taxon>Eurotiomycetidae</taxon>
        <taxon>Eurotiales</taxon>
        <taxon>Aspergillaceae</taxon>
        <taxon>Aspergillus</taxon>
        <taxon>Aspergillus subgen. Nidulantes</taxon>
    </lineage>
</organism>
<feature type="region of interest" description="Disordered" evidence="1">
    <location>
        <begin position="55"/>
        <end position="95"/>
    </location>
</feature>
<comment type="caution">
    <text evidence="3">The sequence shown here is derived from an EMBL/GenBank/DDBJ whole genome shotgun (WGS) entry which is preliminary data.</text>
</comment>
<keyword evidence="2" id="KW-0812">Transmembrane</keyword>
<evidence type="ECO:0000256" key="1">
    <source>
        <dbReference type="SAM" id="MobiDB-lite"/>
    </source>
</evidence>